<accession>A0A3M7PW74</accession>
<proteinExistence type="predicted"/>
<evidence type="ECO:0000313" key="2">
    <source>
        <dbReference type="Proteomes" id="UP000276133"/>
    </source>
</evidence>
<gene>
    <name evidence="1" type="ORF">BpHYR1_016819</name>
</gene>
<sequence length="61" mass="7338">MNEIVYQTESFDGNLKGDQKREKIKVESSKFYRKKLSNYNSKYQAFSSFQFFKIMVLKNLL</sequence>
<reference evidence="1 2" key="1">
    <citation type="journal article" date="2018" name="Sci. Rep.">
        <title>Genomic signatures of local adaptation to the degree of environmental predictability in rotifers.</title>
        <authorList>
            <person name="Franch-Gras L."/>
            <person name="Hahn C."/>
            <person name="Garcia-Roger E.M."/>
            <person name="Carmona M.J."/>
            <person name="Serra M."/>
            <person name="Gomez A."/>
        </authorList>
    </citation>
    <scope>NUCLEOTIDE SEQUENCE [LARGE SCALE GENOMIC DNA]</scope>
    <source>
        <strain evidence="1">HYR1</strain>
    </source>
</reference>
<organism evidence="1 2">
    <name type="scientific">Brachionus plicatilis</name>
    <name type="common">Marine rotifer</name>
    <name type="synonym">Brachionus muelleri</name>
    <dbReference type="NCBI Taxonomy" id="10195"/>
    <lineage>
        <taxon>Eukaryota</taxon>
        <taxon>Metazoa</taxon>
        <taxon>Spiralia</taxon>
        <taxon>Gnathifera</taxon>
        <taxon>Rotifera</taxon>
        <taxon>Eurotatoria</taxon>
        <taxon>Monogononta</taxon>
        <taxon>Pseudotrocha</taxon>
        <taxon>Ploima</taxon>
        <taxon>Brachionidae</taxon>
        <taxon>Brachionus</taxon>
    </lineage>
</organism>
<dbReference type="AlphaFoldDB" id="A0A3M7PW74"/>
<comment type="caution">
    <text evidence="1">The sequence shown here is derived from an EMBL/GenBank/DDBJ whole genome shotgun (WGS) entry which is preliminary data.</text>
</comment>
<dbReference type="Proteomes" id="UP000276133">
    <property type="component" value="Unassembled WGS sequence"/>
</dbReference>
<keyword evidence="2" id="KW-1185">Reference proteome</keyword>
<evidence type="ECO:0000313" key="1">
    <source>
        <dbReference type="EMBL" id="RNA03263.1"/>
    </source>
</evidence>
<dbReference type="EMBL" id="REGN01008562">
    <property type="protein sequence ID" value="RNA03263.1"/>
    <property type="molecule type" value="Genomic_DNA"/>
</dbReference>
<protein>
    <submittedName>
        <fullName evidence="1">Uncharacterized protein</fullName>
    </submittedName>
</protein>
<name>A0A3M7PW74_BRAPC</name>